<feature type="domain" description="Cytochrome oxidase subunit II copper A binding" evidence="5">
    <location>
        <begin position="163"/>
        <end position="256"/>
    </location>
</feature>
<evidence type="ECO:0000313" key="7">
    <source>
        <dbReference type="Proteomes" id="UP000176634"/>
    </source>
</evidence>
<feature type="chain" id="PRO_5009525961" description="Cytochrome oxidase subunit II copper A binding domain-containing protein" evidence="4">
    <location>
        <begin position="20"/>
        <end position="256"/>
    </location>
</feature>
<comment type="caution">
    <text evidence="6">The sequence shown here is derived from an EMBL/GenBank/DDBJ whole genome shotgun (WGS) entry which is preliminary data.</text>
</comment>
<evidence type="ECO:0000256" key="3">
    <source>
        <dbReference type="ARBA" id="ARBA00023008"/>
    </source>
</evidence>
<evidence type="ECO:0000256" key="2">
    <source>
        <dbReference type="ARBA" id="ARBA00022723"/>
    </source>
</evidence>
<dbReference type="PANTHER" id="PTHR42838">
    <property type="entry name" value="CYTOCHROME C OXIDASE SUBUNIT II"/>
    <property type="match status" value="1"/>
</dbReference>
<dbReference type="InterPro" id="IPR051403">
    <property type="entry name" value="NosZ/Cyto_c_oxidase_sub2"/>
</dbReference>
<protein>
    <recommendedName>
        <fullName evidence="5">Cytochrome oxidase subunit II copper A binding domain-containing protein</fullName>
    </recommendedName>
</protein>
<dbReference type="GO" id="GO:0030313">
    <property type="term" value="C:cell envelope"/>
    <property type="evidence" value="ECO:0007669"/>
    <property type="project" value="UniProtKB-SubCell"/>
</dbReference>
<dbReference type="Gene3D" id="2.60.40.420">
    <property type="entry name" value="Cupredoxins - blue copper proteins"/>
    <property type="match status" value="1"/>
</dbReference>
<evidence type="ECO:0000256" key="1">
    <source>
        <dbReference type="ARBA" id="ARBA00004196"/>
    </source>
</evidence>
<dbReference type="AlphaFoldDB" id="A0A1F6P846"/>
<dbReference type="InterPro" id="IPR002429">
    <property type="entry name" value="CcO_II-like_C"/>
</dbReference>
<dbReference type="PROSITE" id="PS50857">
    <property type="entry name" value="COX2_CUA"/>
    <property type="match status" value="1"/>
</dbReference>
<keyword evidence="2" id="KW-0479">Metal-binding</keyword>
<dbReference type="InterPro" id="IPR008972">
    <property type="entry name" value="Cupredoxin"/>
</dbReference>
<dbReference type="Pfam" id="PF23951">
    <property type="entry name" value="DUF7282"/>
    <property type="match status" value="1"/>
</dbReference>
<proteinExistence type="predicted"/>
<dbReference type="GO" id="GO:0016020">
    <property type="term" value="C:membrane"/>
    <property type="evidence" value="ECO:0007669"/>
    <property type="project" value="InterPro"/>
</dbReference>
<sequence>MYRKAALLISTLSTIALLGAGCAKNNTPSPSTKEQIIPSITTENQPLTENNQVVIKEASIGQDGWIAIHTKENGQLGDIIGYTSLPAGKDTKIKITVDRNKVTPSLVAMLHYDRDPKGAFESPGADGPVIRDQQVIMQEFTILNQGEITKKAVPTTNTTPTSYVGVRKEFIVTAKQWSFTPAVIKVKKGDTVVLKLKSTDVTHGMFIPDFNINETMEPGVMKTIEFEADKSGTFTYSCNIPCGAGHKAMSGKLIIE</sequence>
<gene>
    <name evidence="6" type="ORF">A2563_00045</name>
</gene>
<dbReference type="InterPro" id="IPR001505">
    <property type="entry name" value="Copper_CuA"/>
</dbReference>
<feature type="signal peptide" evidence="4">
    <location>
        <begin position="1"/>
        <end position="19"/>
    </location>
</feature>
<organism evidence="6 7">
    <name type="scientific">Candidatus Magasanikbacteria bacterium RIFOXYD1_FULL_40_23</name>
    <dbReference type="NCBI Taxonomy" id="1798705"/>
    <lineage>
        <taxon>Bacteria</taxon>
        <taxon>Candidatus Magasanikiibacteriota</taxon>
    </lineage>
</organism>
<dbReference type="InterPro" id="IPR028096">
    <property type="entry name" value="EfeO_Cupredoxin"/>
</dbReference>
<keyword evidence="3" id="KW-0186">Copper</keyword>
<dbReference type="Proteomes" id="UP000176634">
    <property type="component" value="Unassembled WGS sequence"/>
</dbReference>
<reference evidence="6 7" key="1">
    <citation type="journal article" date="2016" name="Nat. Commun.">
        <title>Thousands of microbial genomes shed light on interconnected biogeochemical processes in an aquifer system.</title>
        <authorList>
            <person name="Anantharaman K."/>
            <person name="Brown C.T."/>
            <person name="Hug L.A."/>
            <person name="Sharon I."/>
            <person name="Castelle C.J."/>
            <person name="Probst A.J."/>
            <person name="Thomas B.C."/>
            <person name="Singh A."/>
            <person name="Wilkins M.J."/>
            <person name="Karaoz U."/>
            <person name="Brodie E.L."/>
            <person name="Williams K.H."/>
            <person name="Hubbard S.S."/>
            <person name="Banfield J.F."/>
        </authorList>
    </citation>
    <scope>NUCLEOTIDE SEQUENCE [LARGE SCALE GENOMIC DNA]</scope>
</reference>
<evidence type="ECO:0000259" key="5">
    <source>
        <dbReference type="PROSITE" id="PS50857"/>
    </source>
</evidence>
<dbReference type="PROSITE" id="PS00078">
    <property type="entry name" value="COX2"/>
    <property type="match status" value="1"/>
</dbReference>
<dbReference type="Pfam" id="PF13473">
    <property type="entry name" value="Cupredoxin_1"/>
    <property type="match status" value="1"/>
</dbReference>
<dbReference type="SUPFAM" id="SSF49503">
    <property type="entry name" value="Cupredoxins"/>
    <property type="match status" value="1"/>
</dbReference>
<dbReference type="InterPro" id="IPR055706">
    <property type="entry name" value="Slg1/2_DUF7282"/>
</dbReference>
<accession>A0A1F6P846</accession>
<dbReference type="GO" id="GO:0004129">
    <property type="term" value="F:cytochrome-c oxidase activity"/>
    <property type="evidence" value="ECO:0007669"/>
    <property type="project" value="InterPro"/>
</dbReference>
<dbReference type="EMBL" id="MFRA01000007">
    <property type="protein sequence ID" value="OGH92220.1"/>
    <property type="molecule type" value="Genomic_DNA"/>
</dbReference>
<dbReference type="PANTHER" id="PTHR42838:SF2">
    <property type="entry name" value="NITROUS-OXIDE REDUCTASE"/>
    <property type="match status" value="1"/>
</dbReference>
<name>A0A1F6P846_9BACT</name>
<evidence type="ECO:0000313" key="6">
    <source>
        <dbReference type="EMBL" id="OGH92220.1"/>
    </source>
</evidence>
<dbReference type="PROSITE" id="PS51257">
    <property type="entry name" value="PROKAR_LIPOPROTEIN"/>
    <property type="match status" value="1"/>
</dbReference>
<keyword evidence="4" id="KW-0732">Signal</keyword>
<dbReference type="STRING" id="1798705.A2563_00045"/>
<dbReference type="GO" id="GO:0005507">
    <property type="term" value="F:copper ion binding"/>
    <property type="evidence" value="ECO:0007669"/>
    <property type="project" value="InterPro"/>
</dbReference>
<comment type="subcellular location">
    <subcellularLocation>
        <location evidence="1">Cell envelope</location>
    </subcellularLocation>
</comment>
<evidence type="ECO:0000256" key="4">
    <source>
        <dbReference type="SAM" id="SignalP"/>
    </source>
</evidence>